<dbReference type="InterPro" id="IPR050238">
    <property type="entry name" value="DNA_Rep/Repair_Clamp_Loader"/>
</dbReference>
<keyword evidence="3" id="KW-1185">Reference proteome</keyword>
<accession>A0A4Q1KDU2</accession>
<evidence type="ECO:0000313" key="3">
    <source>
        <dbReference type="Proteomes" id="UP000290958"/>
    </source>
</evidence>
<dbReference type="AlphaFoldDB" id="A0A4Q1KDU2"/>
<dbReference type="OrthoDB" id="9811073at2"/>
<evidence type="ECO:0000259" key="1">
    <source>
        <dbReference type="SMART" id="SM00382"/>
    </source>
</evidence>
<dbReference type="PANTHER" id="PTHR11669:SF8">
    <property type="entry name" value="DNA POLYMERASE III SUBUNIT DELTA"/>
    <property type="match status" value="1"/>
</dbReference>
<dbReference type="GO" id="GO:0006261">
    <property type="term" value="P:DNA-templated DNA replication"/>
    <property type="evidence" value="ECO:0007669"/>
    <property type="project" value="TreeGrafter"/>
</dbReference>
<dbReference type="SMART" id="SM00382">
    <property type="entry name" value="AAA"/>
    <property type="match status" value="1"/>
</dbReference>
<dbReference type="EMBL" id="SBKP01000015">
    <property type="protein sequence ID" value="RXR26500.1"/>
    <property type="molecule type" value="Genomic_DNA"/>
</dbReference>
<dbReference type="InterPro" id="IPR027417">
    <property type="entry name" value="P-loop_NTPase"/>
</dbReference>
<proteinExistence type="predicted"/>
<reference evidence="3" key="1">
    <citation type="submission" date="2019-01" db="EMBL/GenBank/DDBJ databases">
        <title>Cytophagaceae bacterium strain CAR-16.</title>
        <authorList>
            <person name="Chen W.-M."/>
        </authorList>
    </citation>
    <scope>NUCLEOTIDE SEQUENCE [LARGE SCALE GENOMIC DNA]</scope>
    <source>
        <strain evidence="3">CHR27</strain>
    </source>
</reference>
<organism evidence="2 3">
    <name type="scientific">Sphingobium fluviale</name>
    <dbReference type="NCBI Taxonomy" id="2506423"/>
    <lineage>
        <taxon>Bacteria</taxon>
        <taxon>Pseudomonadati</taxon>
        <taxon>Pseudomonadota</taxon>
        <taxon>Alphaproteobacteria</taxon>
        <taxon>Sphingomonadales</taxon>
        <taxon>Sphingomonadaceae</taxon>
        <taxon>Sphingobium</taxon>
    </lineage>
</organism>
<dbReference type="Pfam" id="PF13177">
    <property type="entry name" value="DNA_pol3_delta2"/>
    <property type="match status" value="1"/>
</dbReference>
<feature type="domain" description="AAA+ ATPase" evidence="1">
    <location>
        <begin position="23"/>
        <end position="172"/>
    </location>
</feature>
<dbReference type="GO" id="GO:0009360">
    <property type="term" value="C:DNA polymerase III complex"/>
    <property type="evidence" value="ECO:0007669"/>
    <property type="project" value="TreeGrafter"/>
</dbReference>
<protein>
    <submittedName>
        <fullName evidence="2">AAA family ATPase</fullName>
    </submittedName>
</protein>
<dbReference type="InterPro" id="IPR003593">
    <property type="entry name" value="AAA+_ATPase"/>
</dbReference>
<comment type="caution">
    <text evidence="2">The sequence shown here is derived from an EMBL/GenBank/DDBJ whole genome shotgun (WGS) entry which is preliminary data.</text>
</comment>
<evidence type="ECO:0000313" key="2">
    <source>
        <dbReference type="EMBL" id="RXR26500.1"/>
    </source>
</evidence>
<dbReference type="Gene3D" id="3.40.50.300">
    <property type="entry name" value="P-loop containing nucleotide triphosphate hydrolases"/>
    <property type="match status" value="1"/>
</dbReference>
<dbReference type="SUPFAM" id="SSF52540">
    <property type="entry name" value="P-loop containing nucleoside triphosphate hydrolases"/>
    <property type="match status" value="1"/>
</dbReference>
<gene>
    <name evidence="2" type="ORF">EQG66_13095</name>
</gene>
<dbReference type="PANTHER" id="PTHR11669">
    <property type="entry name" value="REPLICATION FACTOR C / DNA POLYMERASE III GAMMA-TAU SUBUNIT"/>
    <property type="match status" value="1"/>
</dbReference>
<sequence length="324" mass="34303">MTPVYGHSAARGAILEAALGGRLHHAWILSGPQGIGKASLARELALILLAGEEMVGRVSDNHPAAHLFSAGTHPDFAELARLEKEGGDLARNISVDQVRGLSRLLSTAPSVSQRRVILIDAADDMERGAANALLKSLEEPPRDVVFLLISHAPSRLLPTIRSRCRLLRLTPLGSTDMAAALRTADATMSDSAVMELVTIGNGSPGRALALSGLGVSDMIGALERIVRDGDRLHAERLALAKMLAPKAACPRLEAFLELVPAFLAEQAKNRMGSALEEAIHRWEQARDLAGQAIPLSLDPAATVFALCAQVAALAEEEPEASLFA</sequence>
<dbReference type="Proteomes" id="UP000290958">
    <property type="component" value="Unassembled WGS sequence"/>
</dbReference>
<name>A0A4Q1KDU2_9SPHN</name>
<dbReference type="RefSeq" id="WP_129405041.1">
    <property type="nucleotide sequence ID" value="NZ_SBKP01000015.1"/>
</dbReference>